<comment type="caution">
    <text evidence="2">The sequence shown here is derived from an EMBL/GenBank/DDBJ whole genome shotgun (WGS) entry which is preliminary data.</text>
</comment>
<organism evidence="2 3">
    <name type="scientific">Liparis tanakae</name>
    <name type="common">Tanaka's snailfish</name>
    <dbReference type="NCBI Taxonomy" id="230148"/>
    <lineage>
        <taxon>Eukaryota</taxon>
        <taxon>Metazoa</taxon>
        <taxon>Chordata</taxon>
        <taxon>Craniata</taxon>
        <taxon>Vertebrata</taxon>
        <taxon>Euteleostomi</taxon>
        <taxon>Actinopterygii</taxon>
        <taxon>Neopterygii</taxon>
        <taxon>Teleostei</taxon>
        <taxon>Neoteleostei</taxon>
        <taxon>Acanthomorphata</taxon>
        <taxon>Eupercaria</taxon>
        <taxon>Perciformes</taxon>
        <taxon>Cottioidei</taxon>
        <taxon>Cottales</taxon>
        <taxon>Liparidae</taxon>
        <taxon>Liparis</taxon>
    </lineage>
</organism>
<dbReference type="Proteomes" id="UP000314294">
    <property type="component" value="Unassembled WGS sequence"/>
</dbReference>
<name>A0A4Z2F2R8_9TELE</name>
<gene>
    <name evidence="2" type="ORF">EYF80_054496</name>
</gene>
<evidence type="ECO:0000313" key="2">
    <source>
        <dbReference type="EMBL" id="TNN35338.1"/>
    </source>
</evidence>
<protein>
    <submittedName>
        <fullName evidence="2">Uncharacterized protein</fullName>
    </submittedName>
</protein>
<feature type="region of interest" description="Disordered" evidence="1">
    <location>
        <begin position="68"/>
        <end position="95"/>
    </location>
</feature>
<keyword evidence="3" id="KW-1185">Reference proteome</keyword>
<accession>A0A4Z2F2R8</accession>
<dbReference type="EMBL" id="SRLO01001785">
    <property type="protein sequence ID" value="TNN35338.1"/>
    <property type="molecule type" value="Genomic_DNA"/>
</dbReference>
<evidence type="ECO:0000313" key="3">
    <source>
        <dbReference type="Proteomes" id="UP000314294"/>
    </source>
</evidence>
<reference evidence="2 3" key="1">
    <citation type="submission" date="2019-03" db="EMBL/GenBank/DDBJ databases">
        <title>First draft genome of Liparis tanakae, snailfish: a comprehensive survey of snailfish specific genes.</title>
        <authorList>
            <person name="Kim W."/>
            <person name="Song I."/>
            <person name="Jeong J.-H."/>
            <person name="Kim D."/>
            <person name="Kim S."/>
            <person name="Ryu S."/>
            <person name="Song J.Y."/>
            <person name="Lee S.K."/>
        </authorList>
    </citation>
    <scope>NUCLEOTIDE SEQUENCE [LARGE SCALE GENOMIC DNA]</scope>
    <source>
        <tissue evidence="2">Muscle</tissue>
    </source>
</reference>
<dbReference type="AlphaFoldDB" id="A0A4Z2F2R8"/>
<sequence length="95" mass="10363">MPPLHVVREVPERTSALPCAAPAEECSASLSARGVMPRRNNNEEPLRVCIPHKDPLFSSILPFAQQEASTSSSSSLIDPPPDRQPYRLASLLSRS</sequence>
<proteinExistence type="predicted"/>
<evidence type="ECO:0000256" key="1">
    <source>
        <dbReference type="SAM" id="MobiDB-lite"/>
    </source>
</evidence>